<sequence>MILSILLSIILIGLGVIHFYWVLGGKFGIEASLPTKESGERVLNPKKIDTAIVGIGLTAFGIFYVLKSELFEYNLPVWIMKYGSWIIPIIFIFRAIGEFKYVGFFKSIKKTDFGKLDTKLFSPLCLIIGIFGIIIQLMK</sequence>
<dbReference type="OrthoDB" id="8590912at2"/>
<dbReference type="RefSeq" id="WP_104809543.1">
    <property type="nucleotide sequence ID" value="NZ_MQUA01000013.1"/>
</dbReference>
<dbReference type="InterPro" id="IPR025058">
    <property type="entry name" value="DUF3995"/>
</dbReference>
<evidence type="ECO:0000313" key="3">
    <source>
        <dbReference type="Proteomes" id="UP000239522"/>
    </source>
</evidence>
<evidence type="ECO:0000313" key="2">
    <source>
        <dbReference type="EMBL" id="PQB07326.1"/>
    </source>
</evidence>
<feature type="transmembrane region" description="Helical" evidence="1">
    <location>
        <begin position="78"/>
        <end position="97"/>
    </location>
</feature>
<reference evidence="2 3" key="1">
    <citation type="submission" date="2016-11" db="EMBL/GenBank/DDBJ databases">
        <title>Trade-off between light-utilization and light-protection in marine flavobacteria.</title>
        <authorList>
            <person name="Kumagai Y."/>
        </authorList>
    </citation>
    <scope>NUCLEOTIDE SEQUENCE [LARGE SCALE GENOMIC DNA]</scope>
    <source>
        <strain evidence="2 3">ATCC 700397</strain>
    </source>
</reference>
<keyword evidence="1" id="KW-0812">Transmembrane</keyword>
<keyword evidence="1" id="KW-0472">Membrane</keyword>
<gene>
    <name evidence="2" type="ORF">BST83_09265</name>
</gene>
<name>A0A2S7KXK0_9FLAO</name>
<keyword evidence="1" id="KW-1133">Transmembrane helix</keyword>
<feature type="transmembrane region" description="Helical" evidence="1">
    <location>
        <begin position="6"/>
        <end position="27"/>
    </location>
</feature>
<evidence type="ECO:0008006" key="4">
    <source>
        <dbReference type="Google" id="ProtNLM"/>
    </source>
</evidence>
<dbReference type="Proteomes" id="UP000239522">
    <property type="component" value="Unassembled WGS sequence"/>
</dbReference>
<protein>
    <recommendedName>
        <fullName evidence="4">DUF3995 domain-containing protein</fullName>
    </recommendedName>
</protein>
<dbReference type="Pfam" id="PF13160">
    <property type="entry name" value="DUF3995"/>
    <property type="match status" value="1"/>
</dbReference>
<comment type="caution">
    <text evidence="2">The sequence shown here is derived from an EMBL/GenBank/DDBJ whole genome shotgun (WGS) entry which is preliminary data.</text>
</comment>
<dbReference type="AlphaFoldDB" id="A0A2S7KXK0"/>
<accession>A0A2S7KXK0</accession>
<proteinExistence type="predicted"/>
<feature type="transmembrane region" description="Helical" evidence="1">
    <location>
        <begin position="48"/>
        <end position="66"/>
    </location>
</feature>
<organism evidence="2 3">
    <name type="scientific">Polaribacter filamentus</name>
    <dbReference type="NCBI Taxonomy" id="53483"/>
    <lineage>
        <taxon>Bacteria</taxon>
        <taxon>Pseudomonadati</taxon>
        <taxon>Bacteroidota</taxon>
        <taxon>Flavobacteriia</taxon>
        <taxon>Flavobacteriales</taxon>
        <taxon>Flavobacteriaceae</taxon>
    </lineage>
</organism>
<dbReference type="EMBL" id="MQUA01000013">
    <property type="protein sequence ID" value="PQB07326.1"/>
    <property type="molecule type" value="Genomic_DNA"/>
</dbReference>
<keyword evidence="3" id="KW-1185">Reference proteome</keyword>
<evidence type="ECO:0000256" key="1">
    <source>
        <dbReference type="SAM" id="Phobius"/>
    </source>
</evidence>
<feature type="transmembrane region" description="Helical" evidence="1">
    <location>
        <begin position="118"/>
        <end position="138"/>
    </location>
</feature>